<reference evidence="2 3" key="1">
    <citation type="submission" date="2019-02" db="EMBL/GenBank/DDBJ databases">
        <title>Draft genome sequences of novel Actinobacteria.</title>
        <authorList>
            <person name="Sahin N."/>
            <person name="Ay H."/>
            <person name="Saygin H."/>
        </authorList>
    </citation>
    <scope>NUCLEOTIDE SEQUENCE [LARGE SCALE GENOMIC DNA]</scope>
    <source>
        <strain evidence="2 3">KC603</strain>
    </source>
</reference>
<proteinExistence type="predicted"/>
<evidence type="ECO:0000313" key="3">
    <source>
        <dbReference type="Proteomes" id="UP000295621"/>
    </source>
</evidence>
<dbReference type="GO" id="GO:0003824">
    <property type="term" value="F:catalytic activity"/>
    <property type="evidence" value="ECO:0007669"/>
    <property type="project" value="InterPro"/>
</dbReference>
<protein>
    <submittedName>
        <fullName evidence="2">Nucleoside deaminase</fullName>
    </submittedName>
</protein>
<dbReference type="PANTHER" id="PTHR11079">
    <property type="entry name" value="CYTOSINE DEAMINASE FAMILY MEMBER"/>
    <property type="match status" value="1"/>
</dbReference>
<comment type="caution">
    <text evidence="2">The sequence shown here is derived from an EMBL/GenBank/DDBJ whole genome shotgun (WGS) entry which is preliminary data.</text>
</comment>
<dbReference type="RefSeq" id="WP_131982869.1">
    <property type="nucleotide sequence ID" value="NZ_SMKL01000024.1"/>
</dbReference>
<dbReference type="InterPro" id="IPR002125">
    <property type="entry name" value="CMP_dCMP_dom"/>
</dbReference>
<dbReference type="PANTHER" id="PTHR11079:SF179">
    <property type="entry name" value="TRNA(ADENINE(34)) DEAMINASE, CHLOROPLASTIC"/>
    <property type="match status" value="1"/>
</dbReference>
<gene>
    <name evidence="2" type="ORF">E1212_12525</name>
</gene>
<dbReference type="Gene3D" id="3.40.140.10">
    <property type="entry name" value="Cytidine Deaminase, domain 2"/>
    <property type="match status" value="1"/>
</dbReference>
<dbReference type="InterPro" id="IPR016193">
    <property type="entry name" value="Cytidine_deaminase-like"/>
</dbReference>
<accession>A0A4R4RN84</accession>
<dbReference type="OrthoDB" id="9802676at2"/>
<keyword evidence="3" id="KW-1185">Reference proteome</keyword>
<name>A0A4R4RN84_9ACTN</name>
<dbReference type="AlphaFoldDB" id="A0A4R4RN84"/>
<dbReference type="SUPFAM" id="SSF53927">
    <property type="entry name" value="Cytidine deaminase-like"/>
    <property type="match status" value="1"/>
</dbReference>
<evidence type="ECO:0000313" key="2">
    <source>
        <dbReference type="EMBL" id="TDC51207.1"/>
    </source>
</evidence>
<dbReference type="EMBL" id="SMKL01000024">
    <property type="protein sequence ID" value="TDC51207.1"/>
    <property type="molecule type" value="Genomic_DNA"/>
</dbReference>
<feature type="domain" description="CMP/dCMP-type deaminase" evidence="1">
    <location>
        <begin position="8"/>
        <end position="120"/>
    </location>
</feature>
<dbReference type="PROSITE" id="PS51747">
    <property type="entry name" value="CYT_DCMP_DEAMINASES_2"/>
    <property type="match status" value="1"/>
</dbReference>
<sequence>MTTVDENSTDAAYLERCIELAEAALAAGDDPFGSVLVGADGTVLGEDHNHETTASDPTAHPELALARWAARHLPPDQRAGATVYTSGEHCPMCAAAHGWVGLGRIVFAASSAQLAAWRAEWGLPPSPVTAFPITDVVPGIEVTGPVAPYDERVRVLHERAARNRAQTKLIP</sequence>
<organism evidence="2 3">
    <name type="scientific">Jiangella ureilytica</name>
    <dbReference type="NCBI Taxonomy" id="2530374"/>
    <lineage>
        <taxon>Bacteria</taxon>
        <taxon>Bacillati</taxon>
        <taxon>Actinomycetota</taxon>
        <taxon>Actinomycetes</taxon>
        <taxon>Jiangellales</taxon>
        <taxon>Jiangellaceae</taxon>
        <taxon>Jiangella</taxon>
    </lineage>
</organism>
<dbReference type="CDD" id="cd01285">
    <property type="entry name" value="nucleoside_deaminase"/>
    <property type="match status" value="1"/>
</dbReference>
<dbReference type="Pfam" id="PF00383">
    <property type="entry name" value="dCMP_cyt_deam_1"/>
    <property type="match status" value="1"/>
</dbReference>
<evidence type="ECO:0000259" key="1">
    <source>
        <dbReference type="PROSITE" id="PS51747"/>
    </source>
</evidence>
<dbReference type="Proteomes" id="UP000295621">
    <property type="component" value="Unassembled WGS sequence"/>
</dbReference>